<dbReference type="InterPro" id="IPR001757">
    <property type="entry name" value="P_typ_ATPase"/>
</dbReference>
<dbReference type="NCBIfam" id="TIGR01525">
    <property type="entry name" value="ATPase-IB_hvy"/>
    <property type="match status" value="1"/>
</dbReference>
<keyword evidence="10" id="KW-0067">ATP-binding</keyword>
<dbReference type="PROSITE" id="PS00154">
    <property type="entry name" value="ATPASE_E1_E2"/>
    <property type="match status" value="1"/>
</dbReference>
<dbReference type="Pfam" id="PF00702">
    <property type="entry name" value="Hydrolase"/>
    <property type="match status" value="1"/>
</dbReference>
<dbReference type="InterPro" id="IPR059000">
    <property type="entry name" value="ATPase_P-type_domA"/>
</dbReference>
<dbReference type="RefSeq" id="WP_296944751.1">
    <property type="nucleotide sequence ID" value="NZ_LT599032.1"/>
</dbReference>
<dbReference type="InterPro" id="IPR023298">
    <property type="entry name" value="ATPase_P-typ_TM_dom_sf"/>
</dbReference>
<dbReference type="PRINTS" id="PR00119">
    <property type="entry name" value="CATATPASE"/>
</dbReference>
<feature type="transmembrane region" description="Helical" evidence="10">
    <location>
        <begin position="593"/>
        <end position="615"/>
    </location>
</feature>
<dbReference type="Pfam" id="PF00122">
    <property type="entry name" value="E1-E2_ATPase"/>
    <property type="match status" value="1"/>
</dbReference>
<evidence type="ECO:0000259" key="11">
    <source>
        <dbReference type="Pfam" id="PF00122"/>
    </source>
</evidence>
<keyword evidence="4 10" id="KW-0479">Metal-binding</keyword>
<dbReference type="GO" id="GO:0016887">
    <property type="term" value="F:ATP hydrolysis activity"/>
    <property type="evidence" value="ECO:0007669"/>
    <property type="project" value="InterPro"/>
</dbReference>
<dbReference type="SFLD" id="SFLDS00003">
    <property type="entry name" value="Haloacid_Dehalogenase"/>
    <property type="match status" value="1"/>
</dbReference>
<dbReference type="Gene3D" id="3.40.50.1000">
    <property type="entry name" value="HAD superfamily/HAD-like"/>
    <property type="match status" value="1"/>
</dbReference>
<evidence type="ECO:0000256" key="5">
    <source>
        <dbReference type="ARBA" id="ARBA00022967"/>
    </source>
</evidence>
<feature type="transmembrane region" description="Helical" evidence="10">
    <location>
        <begin position="621"/>
        <end position="640"/>
    </location>
</feature>
<feature type="transmembrane region" description="Helical" evidence="10">
    <location>
        <begin position="111"/>
        <end position="128"/>
    </location>
</feature>
<keyword evidence="10" id="KW-1003">Cell membrane</keyword>
<dbReference type="Gene3D" id="2.70.150.10">
    <property type="entry name" value="Calcium-transporting ATPase, cytoplasmic transduction domain A"/>
    <property type="match status" value="1"/>
</dbReference>
<dbReference type="SUPFAM" id="SSF56784">
    <property type="entry name" value="HAD-like"/>
    <property type="match status" value="1"/>
</dbReference>
<feature type="transmembrane region" description="Helical" evidence="10">
    <location>
        <begin position="260"/>
        <end position="280"/>
    </location>
</feature>
<dbReference type="GO" id="GO:0005886">
    <property type="term" value="C:plasma membrane"/>
    <property type="evidence" value="ECO:0007669"/>
    <property type="project" value="UniProtKB-SubCell"/>
</dbReference>
<dbReference type="SFLD" id="SFLDG00002">
    <property type="entry name" value="C1.7:_P-type_atpase_like"/>
    <property type="match status" value="1"/>
</dbReference>
<dbReference type="InterPro" id="IPR008250">
    <property type="entry name" value="ATPase_P-typ_transduc_dom_A_sf"/>
</dbReference>
<dbReference type="PRINTS" id="PR00941">
    <property type="entry name" value="CDATPASE"/>
</dbReference>
<evidence type="ECO:0000256" key="2">
    <source>
        <dbReference type="ARBA" id="ARBA00006024"/>
    </source>
</evidence>
<feature type="transmembrane region" description="Helical" evidence="10">
    <location>
        <begin position="56"/>
        <end position="75"/>
    </location>
</feature>
<dbReference type="InterPro" id="IPR044492">
    <property type="entry name" value="P_typ_ATPase_HD_dom"/>
</dbReference>
<dbReference type="GO" id="GO:0016463">
    <property type="term" value="F:P-type zinc transporter activity"/>
    <property type="evidence" value="ECO:0007669"/>
    <property type="project" value="UniProtKB-EC"/>
</dbReference>
<dbReference type="PANTHER" id="PTHR48085:SF5">
    <property type="entry name" value="CADMIUM_ZINC-TRANSPORTING ATPASE HMA4-RELATED"/>
    <property type="match status" value="1"/>
</dbReference>
<dbReference type="SUPFAM" id="SSF81653">
    <property type="entry name" value="Calcium ATPase, transduction domain A"/>
    <property type="match status" value="1"/>
</dbReference>
<comment type="subcellular location">
    <subcellularLocation>
        <location evidence="10">Cell membrane</location>
    </subcellularLocation>
    <subcellularLocation>
        <location evidence="1">Membrane</location>
    </subcellularLocation>
</comment>
<sequence>MDENKEYKCTCCDSCSEELPGNNTQNRKIYIPVGLSLAALLAGIIMDNLISRYFNSHYRLIWYILAYIPVAYPVFREAVQTIRQKDIFTEFSLMIVATLGAFFIGEYPEGVAVMLFYSVGELFQASAVDKARKNIKSLLDIRPDTATVERNRNYITIAPEDVKTGETILVKAGEKVPLDGIMISVSGSFNTSALTGESKPKTIREGEPVLAGMLNIDKVIYIRVTKKYEDSSLSRILEMVQDATSRKARTELLIRRFAKIYTPLVFFFALLVTVIPYFFVTDYIFQDWLYRALVFLVISCPCALVISIPLGYFGGIGAASKAGILFKGANYLDLLTKVNTIVMDKTGTLTKGVFNVQDIVSSVAVEKDELIEYAVALEKKSNHPIAKAIVAYGKDTIKDYPATDIEEIPGHGLKGDINGHEVLAGNANMMEKYHISYDKSIDLIPETTVIIAIDNTYAGYITIADEVKEDAADAVRNMYMNGINQVVMLSGDKSSITESVASRLGIGKAYGNLLPEDKVKHIEQLKSDNENVVAFVGDGINDAPSLAMSDVGIAMGGMGSDAAIEVADVVIQTDQPSKIVTAIKIAGATKKIVYQNITLAFSVKLIVLILGGFGVANMWEAVFADVGVSLLAILNAVRILKMKF</sequence>
<protein>
    <recommendedName>
        <fullName evidence="8">P-type Zn(2+) transporter</fullName>
        <ecNumber evidence="8">7.2.2.12</ecNumber>
    </recommendedName>
</protein>
<proteinExistence type="inferred from homology"/>
<dbReference type="GO" id="GO:0046872">
    <property type="term" value="F:metal ion binding"/>
    <property type="evidence" value="ECO:0007669"/>
    <property type="project" value="UniProtKB-KW"/>
</dbReference>
<evidence type="ECO:0000256" key="6">
    <source>
        <dbReference type="ARBA" id="ARBA00022989"/>
    </source>
</evidence>
<dbReference type="PANTHER" id="PTHR48085">
    <property type="entry name" value="CADMIUM/ZINC-TRANSPORTING ATPASE HMA2-RELATED"/>
    <property type="match status" value="1"/>
</dbReference>
<evidence type="ECO:0000256" key="3">
    <source>
        <dbReference type="ARBA" id="ARBA00022692"/>
    </source>
</evidence>
<evidence type="ECO:0000256" key="9">
    <source>
        <dbReference type="ARBA" id="ARBA00047308"/>
    </source>
</evidence>
<keyword evidence="12" id="KW-0378">Hydrolase</keyword>
<accession>A0A212K712</accession>
<evidence type="ECO:0000256" key="8">
    <source>
        <dbReference type="ARBA" id="ARBA00039097"/>
    </source>
</evidence>
<dbReference type="InterPro" id="IPR018303">
    <property type="entry name" value="ATPase_P-typ_P_site"/>
</dbReference>
<evidence type="ECO:0000256" key="1">
    <source>
        <dbReference type="ARBA" id="ARBA00004370"/>
    </source>
</evidence>
<dbReference type="GO" id="GO:0005524">
    <property type="term" value="F:ATP binding"/>
    <property type="evidence" value="ECO:0007669"/>
    <property type="project" value="UniProtKB-UniRule"/>
</dbReference>
<dbReference type="SUPFAM" id="SSF81665">
    <property type="entry name" value="Calcium ATPase, transmembrane domain M"/>
    <property type="match status" value="1"/>
</dbReference>
<feature type="transmembrane region" description="Helical" evidence="10">
    <location>
        <begin position="29"/>
        <end position="50"/>
    </location>
</feature>
<dbReference type="EC" id="7.2.2.12" evidence="8"/>
<gene>
    <name evidence="12" type="primary">cadA</name>
    <name evidence="12" type="ORF">KL86DYS1_31683</name>
</gene>
<feature type="transmembrane region" description="Helical" evidence="10">
    <location>
        <begin position="87"/>
        <end position="105"/>
    </location>
</feature>
<reference evidence="12" key="1">
    <citation type="submission" date="2016-04" db="EMBL/GenBank/DDBJ databases">
        <authorList>
            <person name="Evans L.H."/>
            <person name="Alamgir A."/>
            <person name="Owens N."/>
            <person name="Weber N.D."/>
            <person name="Virtaneva K."/>
            <person name="Barbian K."/>
            <person name="Babar A."/>
            <person name="Rosenke K."/>
        </authorList>
    </citation>
    <scope>NUCLEOTIDE SEQUENCE</scope>
    <source>
        <strain evidence="12">86-1</strain>
    </source>
</reference>
<dbReference type="EMBL" id="FLUM01000003">
    <property type="protein sequence ID" value="SBW07501.1"/>
    <property type="molecule type" value="Genomic_DNA"/>
</dbReference>
<dbReference type="NCBIfam" id="TIGR01512">
    <property type="entry name" value="ATPase-IB2_Cd"/>
    <property type="match status" value="1"/>
</dbReference>
<keyword evidence="7 10" id="KW-0472">Membrane</keyword>
<evidence type="ECO:0000256" key="7">
    <source>
        <dbReference type="ARBA" id="ARBA00023136"/>
    </source>
</evidence>
<dbReference type="InterPro" id="IPR027256">
    <property type="entry name" value="P-typ_ATPase_IB"/>
</dbReference>
<dbReference type="InterPro" id="IPR036412">
    <property type="entry name" value="HAD-like_sf"/>
</dbReference>
<dbReference type="Gene3D" id="3.40.1110.10">
    <property type="entry name" value="Calcium-transporting ATPase, cytoplasmic domain N"/>
    <property type="match status" value="1"/>
</dbReference>
<evidence type="ECO:0000256" key="10">
    <source>
        <dbReference type="RuleBase" id="RU362081"/>
    </source>
</evidence>
<evidence type="ECO:0000256" key="4">
    <source>
        <dbReference type="ARBA" id="ARBA00022723"/>
    </source>
</evidence>
<dbReference type="SFLD" id="SFLDF00027">
    <property type="entry name" value="p-type_atpase"/>
    <property type="match status" value="1"/>
</dbReference>
<keyword evidence="3 10" id="KW-0812">Transmembrane</keyword>
<keyword evidence="10" id="KW-0547">Nucleotide-binding</keyword>
<dbReference type="AlphaFoldDB" id="A0A212K712"/>
<dbReference type="InterPro" id="IPR023214">
    <property type="entry name" value="HAD_sf"/>
</dbReference>
<feature type="transmembrane region" description="Helical" evidence="10">
    <location>
        <begin position="292"/>
        <end position="313"/>
    </location>
</feature>
<keyword evidence="5" id="KW-1278">Translocase</keyword>
<organism evidence="12">
    <name type="scientific">uncultured Dysgonomonas sp</name>
    <dbReference type="NCBI Taxonomy" id="206096"/>
    <lineage>
        <taxon>Bacteria</taxon>
        <taxon>Pseudomonadati</taxon>
        <taxon>Bacteroidota</taxon>
        <taxon>Bacteroidia</taxon>
        <taxon>Bacteroidales</taxon>
        <taxon>Dysgonomonadaceae</taxon>
        <taxon>Dysgonomonas</taxon>
        <taxon>environmental samples</taxon>
    </lineage>
</organism>
<comment type="similarity">
    <text evidence="2 10">Belongs to the cation transport ATPase (P-type) (TC 3.A.3) family. Type IB subfamily.</text>
</comment>
<dbReference type="NCBIfam" id="TIGR01494">
    <property type="entry name" value="ATPase_P-type"/>
    <property type="match status" value="1"/>
</dbReference>
<feature type="domain" description="P-type ATPase A" evidence="11">
    <location>
        <begin position="142"/>
        <end position="241"/>
    </location>
</feature>
<name>A0A212K712_9BACT</name>
<dbReference type="CDD" id="cd07548">
    <property type="entry name" value="P-type_ATPase-Cd_Zn_Co_like"/>
    <property type="match status" value="1"/>
</dbReference>
<dbReference type="InterPro" id="IPR051014">
    <property type="entry name" value="Cation_Transport_ATPase_IB"/>
</dbReference>
<dbReference type="InterPro" id="IPR023299">
    <property type="entry name" value="ATPase_P-typ_cyto_dom_N"/>
</dbReference>
<dbReference type="GO" id="GO:0015086">
    <property type="term" value="F:cadmium ion transmembrane transporter activity"/>
    <property type="evidence" value="ECO:0007669"/>
    <property type="project" value="TreeGrafter"/>
</dbReference>
<keyword evidence="6 10" id="KW-1133">Transmembrane helix</keyword>
<comment type="catalytic activity">
    <reaction evidence="9">
        <text>Zn(2+)(in) + ATP + H2O = Zn(2+)(out) + ADP + phosphate + H(+)</text>
        <dbReference type="Rhea" id="RHEA:20621"/>
        <dbReference type="ChEBI" id="CHEBI:15377"/>
        <dbReference type="ChEBI" id="CHEBI:15378"/>
        <dbReference type="ChEBI" id="CHEBI:29105"/>
        <dbReference type="ChEBI" id="CHEBI:30616"/>
        <dbReference type="ChEBI" id="CHEBI:43474"/>
        <dbReference type="ChEBI" id="CHEBI:456216"/>
        <dbReference type="EC" id="7.2.2.12"/>
    </reaction>
</comment>
<evidence type="ECO:0000313" key="12">
    <source>
        <dbReference type="EMBL" id="SBW07501.1"/>
    </source>
</evidence>